<dbReference type="AlphaFoldDB" id="A0A7X2J0I2"/>
<reference evidence="2 3" key="1">
    <citation type="submission" date="2019-11" db="EMBL/GenBank/DDBJ databases">
        <title>Bacillus lacus genome.</title>
        <authorList>
            <person name="Allen C.J."/>
            <person name="Newman J.D."/>
        </authorList>
    </citation>
    <scope>NUCLEOTIDE SEQUENCE [LARGE SCALE GENOMIC DNA]</scope>
    <source>
        <strain evidence="2 3">KCTC 33946</strain>
    </source>
</reference>
<sequence>MKKLLCTLLSVLLSLGVLTAMPATSQAITSKPVATWLWDTASITTKEAEIFNFLTEKNVTDVYLQINSSIAVSKYQSFIAKASSLGISVHALDGAPRWVENTTAFNNYLNWVKSYQAASQPHQRFAGLHLDVEPYLSTTWNSKRATAILNYQKIISTAYTTAKSLQISFGADIPFWFDEHTYKNTYGTGNLAEWIIMNTDFVTIMAYRNFAQGPNGIIQHAQQEIQSAALHGKRVQIGVETMQSSEGDYLSFYQHGQNKLNNELNLVQEAFQQTGSYYGHAVHHMWSWKEL</sequence>
<name>A0A7X2J0I2_9BACI</name>
<evidence type="ECO:0000313" key="3">
    <source>
        <dbReference type="Proteomes" id="UP000448867"/>
    </source>
</evidence>
<gene>
    <name evidence="2" type="ORF">GJU40_12795</name>
</gene>
<feature type="signal peptide" evidence="1">
    <location>
        <begin position="1"/>
        <end position="19"/>
    </location>
</feature>
<evidence type="ECO:0000313" key="2">
    <source>
        <dbReference type="EMBL" id="MRX73019.1"/>
    </source>
</evidence>
<keyword evidence="1" id="KW-0732">Signal</keyword>
<keyword evidence="3" id="KW-1185">Reference proteome</keyword>
<organism evidence="2 3">
    <name type="scientific">Metabacillus lacus</name>
    <dbReference type="NCBI Taxonomy" id="1983721"/>
    <lineage>
        <taxon>Bacteria</taxon>
        <taxon>Bacillati</taxon>
        <taxon>Bacillota</taxon>
        <taxon>Bacilli</taxon>
        <taxon>Bacillales</taxon>
        <taxon>Bacillaceae</taxon>
        <taxon>Metabacillus</taxon>
    </lineage>
</organism>
<feature type="chain" id="PRO_5038469317" evidence="1">
    <location>
        <begin position="20"/>
        <end position="291"/>
    </location>
</feature>
<comment type="caution">
    <text evidence="2">The sequence shown here is derived from an EMBL/GenBank/DDBJ whole genome shotgun (WGS) entry which is preliminary data.</text>
</comment>
<proteinExistence type="predicted"/>
<protein>
    <submittedName>
        <fullName evidence="2">Amidase</fullName>
    </submittedName>
</protein>
<evidence type="ECO:0000256" key="1">
    <source>
        <dbReference type="SAM" id="SignalP"/>
    </source>
</evidence>
<dbReference type="OrthoDB" id="7054537at2"/>
<dbReference type="Proteomes" id="UP000448867">
    <property type="component" value="Unassembled WGS sequence"/>
</dbReference>
<dbReference type="EMBL" id="WKKI01000025">
    <property type="protein sequence ID" value="MRX73019.1"/>
    <property type="molecule type" value="Genomic_DNA"/>
</dbReference>
<dbReference type="RefSeq" id="WP_154308264.1">
    <property type="nucleotide sequence ID" value="NZ_WKKI01000025.1"/>
</dbReference>
<accession>A0A7X2J0I2</accession>